<evidence type="ECO:0000313" key="4">
    <source>
        <dbReference type="Proteomes" id="UP000028531"/>
    </source>
</evidence>
<proteinExistence type="predicted"/>
<keyword evidence="1" id="KW-0732">Signal</keyword>
<dbReference type="InterPro" id="IPR055353">
    <property type="entry name" value="DUF7619"/>
</dbReference>
<sequence length="691" mass="74939">MNAQAELDFDMDVTNGPIGGYADVTYTITNLSPNDTYSNVTINHPDALIPNIVLNPSTIGPGIQVTATGQIPLSGDSYSVGLLITQATATGIMNGSMITELSDGIDSIGNRIDDGQSVYFRHESSSYGVIYLDTNGNSMYDDGIDTTIPGAVINLYDDQGNTDSLVTNETGWWYFDNSFINTTLPDYYAAIIDVNSFPSPTNSYHLVDGPASPFTPNGWFASNIRMSHGYVDDNFGTIEASSFLDTNGNGSRDNGEVNIPYTSFEFIKDNNPATSEVIFNGFGNTIRRTDLNPGVQLNDINAALTAQQAFYSITTTNYDDIQTVANQITSTAFAVTEVSSSNRDTSLTLTPMIWPNPGFDSTLEVTINNLHAGNSTGTLQFNHDPMASIIAVYDRNGIDILANGTATVTSSGFSTPYNIMAFGQYDLEVVMATPVTGVQLGDIFTHNASINPTSTDSDATNNNTSVDVTVVASYDPNDVTEARGPGIPIDTFSTNDFLEYTIRFQNLGTASAQFVRVLSSLHPSLDESTFEVIVTSHAYLYTKNGRQLDFLFENIHLPPEVVDEPGSNGFITYRIKPLAGYAAGDTINASAEIFFDYNPAVITETWITTFNAPASLNDQEGTISIYPNPLKGNELYTNLEEGTYEIYELKGSKVVNGTIENGIIQAEIANGFYILKITSSDEVYNFKVLKE</sequence>
<dbReference type="Gene3D" id="2.60.40.10">
    <property type="entry name" value="Immunoglobulins"/>
    <property type="match status" value="1"/>
</dbReference>
<accession>A0A084JY04</accession>
<gene>
    <name evidence="3" type="ORF">IL45_06480</name>
</gene>
<comment type="caution">
    <text evidence="3">The sequence shown here is derived from an EMBL/GenBank/DDBJ whole genome shotgun (WGS) entry which is preliminary data.</text>
</comment>
<dbReference type="InterPro" id="IPR013783">
    <property type="entry name" value="Ig-like_fold"/>
</dbReference>
<dbReference type="Pfam" id="PF24595">
    <property type="entry name" value="DUF7619"/>
    <property type="match status" value="1"/>
</dbReference>
<evidence type="ECO:0000259" key="2">
    <source>
        <dbReference type="Pfam" id="PF24595"/>
    </source>
</evidence>
<dbReference type="EMBL" id="JPJI01000026">
    <property type="protein sequence ID" value="KEZ93838.1"/>
    <property type="molecule type" value="Genomic_DNA"/>
</dbReference>
<feature type="domain" description="DUF7619" evidence="2">
    <location>
        <begin position="475"/>
        <end position="609"/>
    </location>
</feature>
<dbReference type="NCBIfam" id="TIGR04183">
    <property type="entry name" value="Por_Secre_tail"/>
    <property type="match status" value="1"/>
</dbReference>
<evidence type="ECO:0000256" key="1">
    <source>
        <dbReference type="ARBA" id="ARBA00022729"/>
    </source>
</evidence>
<reference evidence="3 4" key="1">
    <citation type="submission" date="2014-07" db="EMBL/GenBank/DDBJ databases">
        <title>Draft genome sequence of Nonlabens ulvanivorans, an ulvan degrading bacterium.</title>
        <authorList>
            <person name="Kopel M."/>
            <person name="Helbert W."/>
            <person name="Henrissat B."/>
            <person name="Doniger T."/>
            <person name="Banin E."/>
        </authorList>
    </citation>
    <scope>NUCLEOTIDE SEQUENCE [LARGE SCALE GENOMIC DNA]</scope>
    <source>
        <strain evidence="3 4">PLR</strain>
    </source>
</reference>
<dbReference type="InterPro" id="IPR026444">
    <property type="entry name" value="Secre_tail"/>
</dbReference>
<evidence type="ECO:0000313" key="3">
    <source>
        <dbReference type="EMBL" id="KEZ93838.1"/>
    </source>
</evidence>
<organism evidence="3 4">
    <name type="scientific">Nonlabens ulvanivorans</name>
    <name type="common">Persicivirga ulvanivorans</name>
    <dbReference type="NCBI Taxonomy" id="906888"/>
    <lineage>
        <taxon>Bacteria</taxon>
        <taxon>Pseudomonadati</taxon>
        <taxon>Bacteroidota</taxon>
        <taxon>Flavobacteriia</taxon>
        <taxon>Flavobacteriales</taxon>
        <taxon>Flavobacteriaceae</taxon>
        <taxon>Nonlabens</taxon>
    </lineage>
</organism>
<dbReference type="AlphaFoldDB" id="A0A084JY04"/>
<dbReference type="Proteomes" id="UP000028531">
    <property type="component" value="Unassembled WGS sequence"/>
</dbReference>
<protein>
    <recommendedName>
        <fullName evidence="2">DUF7619 domain-containing protein</fullName>
    </recommendedName>
</protein>
<name>A0A084JY04_NONUL</name>